<comment type="caution">
    <text evidence="5">The sequence shown here is derived from an EMBL/GenBank/DDBJ whole genome shotgun (WGS) entry which is preliminary data.</text>
</comment>
<dbReference type="PANTHER" id="PTHR11712:SF336">
    <property type="entry name" value="3-OXOACYL-[ACYL-CARRIER-PROTEIN] SYNTHASE, MITOCHONDRIAL"/>
    <property type="match status" value="1"/>
</dbReference>
<feature type="domain" description="Ketosynthase family 3 (KS3)" evidence="4">
    <location>
        <begin position="1"/>
        <end position="379"/>
    </location>
</feature>
<proteinExistence type="inferred from homology"/>
<dbReference type="PROSITE" id="PS52004">
    <property type="entry name" value="KS3_2"/>
    <property type="match status" value="1"/>
</dbReference>
<evidence type="ECO:0000259" key="4">
    <source>
        <dbReference type="PROSITE" id="PS52004"/>
    </source>
</evidence>
<dbReference type="GO" id="GO:0004315">
    <property type="term" value="F:3-oxoacyl-[acyl-carrier-protein] synthase activity"/>
    <property type="evidence" value="ECO:0007669"/>
    <property type="project" value="TreeGrafter"/>
</dbReference>
<protein>
    <submittedName>
        <fullName evidence="5">3-oxoacyl-[acyl-carrier-protein] synthase-1</fullName>
    </submittedName>
</protein>
<dbReference type="GO" id="GO:0006633">
    <property type="term" value="P:fatty acid biosynthetic process"/>
    <property type="evidence" value="ECO:0007669"/>
    <property type="project" value="TreeGrafter"/>
</dbReference>
<dbReference type="Pfam" id="PF00109">
    <property type="entry name" value="ketoacyl-synt"/>
    <property type="match status" value="1"/>
</dbReference>
<reference evidence="5 6" key="1">
    <citation type="submission" date="2018-05" db="EMBL/GenBank/DDBJ databases">
        <title>Genomic Encyclopedia of Archaeal and Bacterial Type Strains, Phase II (KMG-II): from individual species to whole genera.</title>
        <authorList>
            <person name="Goeker M."/>
        </authorList>
    </citation>
    <scope>NUCLEOTIDE SEQUENCE [LARGE SCALE GENOMIC DNA]</scope>
    <source>
        <strain evidence="5 6">DSM 22637</strain>
    </source>
</reference>
<keyword evidence="6" id="KW-1185">Reference proteome</keyword>
<dbReference type="OrthoDB" id="9808669at2"/>
<dbReference type="InterPro" id="IPR014031">
    <property type="entry name" value="Ketoacyl_synth_C"/>
</dbReference>
<dbReference type="PANTHER" id="PTHR11712">
    <property type="entry name" value="POLYKETIDE SYNTHASE-RELATED"/>
    <property type="match status" value="1"/>
</dbReference>
<evidence type="ECO:0000313" key="5">
    <source>
        <dbReference type="EMBL" id="PWK20728.1"/>
    </source>
</evidence>
<evidence type="ECO:0000256" key="3">
    <source>
        <dbReference type="RuleBase" id="RU003694"/>
    </source>
</evidence>
<dbReference type="Gene3D" id="3.40.47.10">
    <property type="match status" value="2"/>
</dbReference>
<dbReference type="InterPro" id="IPR000794">
    <property type="entry name" value="Beta-ketoacyl_synthase"/>
</dbReference>
<dbReference type="Pfam" id="PF02801">
    <property type="entry name" value="Ketoacyl-synt_C"/>
    <property type="match status" value="1"/>
</dbReference>
<evidence type="ECO:0000256" key="1">
    <source>
        <dbReference type="ARBA" id="ARBA00008467"/>
    </source>
</evidence>
<evidence type="ECO:0000313" key="6">
    <source>
        <dbReference type="Proteomes" id="UP000245430"/>
    </source>
</evidence>
<dbReference type="InterPro" id="IPR014030">
    <property type="entry name" value="Ketoacyl_synth_N"/>
</dbReference>
<evidence type="ECO:0000256" key="2">
    <source>
        <dbReference type="ARBA" id="ARBA00022679"/>
    </source>
</evidence>
<gene>
    <name evidence="5" type="ORF">LX78_00431</name>
</gene>
<organism evidence="5 6">
    <name type="scientific">Xanthomarina spongicola</name>
    <dbReference type="NCBI Taxonomy" id="570520"/>
    <lineage>
        <taxon>Bacteria</taxon>
        <taxon>Pseudomonadati</taxon>
        <taxon>Bacteroidota</taxon>
        <taxon>Flavobacteriia</taxon>
        <taxon>Flavobacteriales</taxon>
        <taxon>Flavobacteriaceae</taxon>
        <taxon>Xanthomarina</taxon>
    </lineage>
</organism>
<dbReference type="EMBL" id="QGGP01000001">
    <property type="protein sequence ID" value="PWK20728.1"/>
    <property type="molecule type" value="Genomic_DNA"/>
</dbReference>
<dbReference type="Proteomes" id="UP000245430">
    <property type="component" value="Unassembled WGS sequence"/>
</dbReference>
<dbReference type="RefSeq" id="WP_109680988.1">
    <property type="nucleotide sequence ID" value="NZ_QGGP01000001.1"/>
</dbReference>
<keyword evidence="2 3" id="KW-0808">Transferase</keyword>
<sequence>MNKTYVSYNNIVSSLGFNSDVVVENIHNEVSGLELIDNKNVLPEPFYSALINSEKLEEAFQKLHPKQEYTRLEKMMITSLSKVISTSNIELNDRVGLIISTTKGNIDALDENNLFQKERAYLSELGKQIKDFFNFKNEPILVSNACVSGVLAIAIAKRYIQQNMYDHVFIVGGDIVTEFILSGFNSFQALSSKPCKPYDKNRTGINIGEVAASTLVTNSDINLTKEAVEIIGESSCNDANHISGPSRTGEGLYRSMNSALTQANLTAQDIDYISAHGTATMFNDEMEAIAFNRLQLQDVPLNSLKGYFGHTLGASGLLETIVGMHSLYNNTLYASKGFETLGVSKPIHVIKKTTSKELKTFLKTASGFGGCNTAILFKKINPN</sequence>
<dbReference type="AlphaFoldDB" id="A0A316DTC9"/>
<comment type="similarity">
    <text evidence="1 3">Belongs to the thiolase-like superfamily. Beta-ketoacyl-ACP synthases family.</text>
</comment>
<dbReference type="InterPro" id="IPR016039">
    <property type="entry name" value="Thiolase-like"/>
</dbReference>
<dbReference type="SUPFAM" id="SSF53901">
    <property type="entry name" value="Thiolase-like"/>
    <property type="match status" value="2"/>
</dbReference>
<dbReference type="InterPro" id="IPR020841">
    <property type="entry name" value="PKS_Beta-ketoAc_synthase_dom"/>
</dbReference>
<accession>A0A316DTC9</accession>
<name>A0A316DTC9_9FLAO</name>